<dbReference type="GO" id="GO:0005509">
    <property type="term" value="F:calcium ion binding"/>
    <property type="evidence" value="ECO:0007669"/>
    <property type="project" value="InterPro"/>
</dbReference>
<feature type="domain" description="EF-hand" evidence="2">
    <location>
        <begin position="192"/>
        <end position="227"/>
    </location>
</feature>
<keyword evidence="3" id="KW-1185">Reference proteome</keyword>
<dbReference type="Gene3D" id="3.30.40.10">
    <property type="entry name" value="Zinc/RING finger domain, C3HC4 (zinc finger)"/>
    <property type="match status" value="1"/>
</dbReference>
<dbReference type="InterPro" id="IPR018247">
    <property type="entry name" value="EF_Hand_1_Ca_BS"/>
</dbReference>
<dbReference type="InterPro" id="IPR031946">
    <property type="entry name" value="KIAA1045_Zf_RING"/>
</dbReference>
<dbReference type="Proteomes" id="UP000515163">
    <property type="component" value="Unplaced"/>
</dbReference>
<keyword evidence="1" id="KW-0106">Calcium</keyword>
<evidence type="ECO:0000313" key="3">
    <source>
        <dbReference type="Proteomes" id="UP000515163"/>
    </source>
</evidence>
<name>A0A6P8HWT7_ACTTE</name>
<evidence type="ECO:0000256" key="1">
    <source>
        <dbReference type="ARBA" id="ARBA00022837"/>
    </source>
</evidence>
<proteinExistence type="predicted"/>
<dbReference type="SMART" id="SM00054">
    <property type="entry name" value="EFh"/>
    <property type="match status" value="3"/>
</dbReference>
<gene>
    <name evidence="4" type="primary">LOC116296025</name>
</gene>
<dbReference type="RefSeq" id="XP_031559848.1">
    <property type="nucleotide sequence ID" value="XM_031703988.1"/>
</dbReference>
<feature type="domain" description="EF-hand" evidence="2">
    <location>
        <begin position="286"/>
        <end position="321"/>
    </location>
</feature>
<dbReference type="InterPro" id="IPR013083">
    <property type="entry name" value="Znf_RING/FYVE/PHD"/>
</dbReference>
<dbReference type="PROSITE" id="PS50222">
    <property type="entry name" value="EF_HAND_2"/>
    <property type="match status" value="2"/>
</dbReference>
<dbReference type="FunCoup" id="A0A6P8HWT7">
    <property type="interactions" value="698"/>
</dbReference>
<sequence length="407" mass="46514">MGVVVSKKTGQEKTKKVQQTAAVVKAFKTNPSPKPCPKLFGAQNSRIAPLQGDSKYSNQAVNLGNYSLSGRNPDKESFSYGLPELEDTNAGSRLAGTTGFWSSTEDSTSTVPYFGAWSKRVENDELCFECGVYTAEPVLPCKICCKVFHETCMKKRGRLNDPWELKMFRDANSKTGWSCHKCESLTSLLTEEEMQELIESFDRLDVNQDTQITQVEYIRYKKAKYKDIHKVEMPKVQVDEAAREFTMIDKNSTGTIDWWEFLNHESLKTLGIKRSQFQLVKMLSPREIQEVRDIFHAFDTDEDGYINSYEVSKGFGRWFGNLRISDGPGQSSSSFGRPLDAKTVSGHVDRHTEIFMHADTNNNRLVSWDEYLREKALYVLAERPNYRTDDTEKDIKKSTKKTRSKRV</sequence>
<dbReference type="Pfam" id="PF13833">
    <property type="entry name" value="EF-hand_8"/>
    <property type="match status" value="1"/>
</dbReference>
<evidence type="ECO:0000313" key="4">
    <source>
        <dbReference type="RefSeq" id="XP_031559848.1"/>
    </source>
</evidence>
<dbReference type="InParanoid" id="A0A6P8HWT7"/>
<reference evidence="4" key="1">
    <citation type="submission" date="2025-08" db="UniProtKB">
        <authorList>
            <consortium name="RefSeq"/>
        </authorList>
    </citation>
    <scope>IDENTIFICATION</scope>
    <source>
        <tissue evidence="4">Tentacle</tissue>
    </source>
</reference>
<evidence type="ECO:0000259" key="2">
    <source>
        <dbReference type="PROSITE" id="PS50222"/>
    </source>
</evidence>
<dbReference type="InterPro" id="IPR011992">
    <property type="entry name" value="EF-hand-dom_pair"/>
</dbReference>
<dbReference type="AlphaFoldDB" id="A0A6P8HWT7"/>
<dbReference type="SUPFAM" id="SSF57903">
    <property type="entry name" value="FYVE/PHD zinc finger"/>
    <property type="match status" value="1"/>
</dbReference>
<dbReference type="Gene3D" id="1.10.238.10">
    <property type="entry name" value="EF-hand"/>
    <property type="match status" value="2"/>
</dbReference>
<dbReference type="InterPro" id="IPR011011">
    <property type="entry name" value="Znf_FYVE_PHD"/>
</dbReference>
<accession>A0A6P8HWT7</accession>
<dbReference type="Pfam" id="PF16744">
    <property type="entry name" value="zf-RING_15"/>
    <property type="match status" value="1"/>
</dbReference>
<protein>
    <submittedName>
        <fullName evidence="4">PHD finger protein 24-like</fullName>
    </submittedName>
</protein>
<dbReference type="GeneID" id="116296025"/>
<dbReference type="InterPro" id="IPR002048">
    <property type="entry name" value="EF_hand_dom"/>
</dbReference>
<dbReference type="KEGG" id="aten:116296025"/>
<dbReference type="PROSITE" id="PS00018">
    <property type="entry name" value="EF_HAND_1"/>
    <property type="match status" value="3"/>
</dbReference>
<dbReference type="SUPFAM" id="SSF47473">
    <property type="entry name" value="EF-hand"/>
    <property type="match status" value="1"/>
</dbReference>
<dbReference type="OrthoDB" id="9978298at2759"/>
<organism evidence="3 4">
    <name type="scientific">Actinia tenebrosa</name>
    <name type="common">Australian red waratah sea anemone</name>
    <dbReference type="NCBI Taxonomy" id="6105"/>
    <lineage>
        <taxon>Eukaryota</taxon>
        <taxon>Metazoa</taxon>
        <taxon>Cnidaria</taxon>
        <taxon>Anthozoa</taxon>
        <taxon>Hexacorallia</taxon>
        <taxon>Actiniaria</taxon>
        <taxon>Actiniidae</taxon>
        <taxon>Actinia</taxon>
    </lineage>
</organism>